<reference evidence="14" key="1">
    <citation type="submission" date="2017-08" db="EMBL/GenBank/DDBJ databases">
        <authorList>
            <person name="Polle J.E."/>
            <person name="Barry K."/>
            <person name="Cushman J."/>
            <person name="Schmutz J."/>
            <person name="Tran D."/>
            <person name="Hathwaick L.T."/>
            <person name="Yim W.C."/>
            <person name="Jenkins J."/>
            <person name="Mckie-Krisberg Z.M."/>
            <person name="Prochnik S."/>
            <person name="Lindquist E."/>
            <person name="Dockter R.B."/>
            <person name="Adam C."/>
            <person name="Molina H."/>
            <person name="Bunkerborg J."/>
            <person name="Jin E."/>
            <person name="Buchheim M."/>
            <person name="Magnuson J."/>
        </authorList>
    </citation>
    <scope>NUCLEOTIDE SEQUENCE</scope>
    <source>
        <strain evidence="14">CCAP 19/18</strain>
    </source>
</reference>
<dbReference type="Proteomes" id="UP000815325">
    <property type="component" value="Unassembled WGS sequence"/>
</dbReference>
<evidence type="ECO:0000259" key="13">
    <source>
        <dbReference type="PROSITE" id="PS51670"/>
    </source>
</evidence>
<evidence type="ECO:0000313" key="14">
    <source>
        <dbReference type="EMBL" id="KAF5828965.1"/>
    </source>
</evidence>
<keyword evidence="3" id="KW-0812">Transmembrane</keyword>
<dbReference type="InterPro" id="IPR006620">
    <property type="entry name" value="Pro_4_hyd_alph"/>
</dbReference>
<evidence type="ECO:0000256" key="9">
    <source>
        <dbReference type="ARBA" id="ARBA00023136"/>
    </source>
</evidence>
<keyword evidence="7" id="KW-0560">Oxidoreductase</keyword>
<evidence type="ECO:0000256" key="11">
    <source>
        <dbReference type="SAM" id="SignalP"/>
    </source>
</evidence>
<feature type="chain" id="PRO_5045239943" description="Fe2OG dioxygenase domain-containing protein" evidence="11">
    <location>
        <begin position="20"/>
        <end position="339"/>
    </location>
</feature>
<dbReference type="InterPro" id="IPR005123">
    <property type="entry name" value="Oxoglu/Fe-dep_dioxygenase_dom"/>
</dbReference>
<dbReference type="SMART" id="SM00702">
    <property type="entry name" value="P4Hc"/>
    <property type="match status" value="1"/>
</dbReference>
<dbReference type="InterPro" id="IPR044862">
    <property type="entry name" value="Pro_4_hyd_alph_FE2OG_OXY"/>
</dbReference>
<keyword evidence="9" id="KW-0472">Membrane</keyword>
<evidence type="ECO:0008006" key="16">
    <source>
        <dbReference type="Google" id="ProtNLM"/>
    </source>
</evidence>
<feature type="domain" description="Fe2OG dioxygenase" evidence="12">
    <location>
        <begin position="139"/>
        <end position="264"/>
    </location>
</feature>
<dbReference type="EMBL" id="MU070220">
    <property type="protein sequence ID" value="KAF5828965.1"/>
    <property type="molecule type" value="Genomic_DNA"/>
</dbReference>
<dbReference type="Pfam" id="PF13640">
    <property type="entry name" value="2OG-FeII_Oxy_3"/>
    <property type="match status" value="1"/>
</dbReference>
<keyword evidence="8" id="KW-0408">Iron</keyword>
<name>A0ABQ7G2Y7_DUNSA</name>
<protein>
    <recommendedName>
        <fullName evidence="16">Fe2OG dioxygenase domain-containing protein</fullName>
    </recommendedName>
</protein>
<comment type="cofactor">
    <cofactor evidence="1">
        <name>L-ascorbate</name>
        <dbReference type="ChEBI" id="CHEBI:38290"/>
    </cofactor>
</comment>
<evidence type="ECO:0000313" key="15">
    <source>
        <dbReference type="Proteomes" id="UP000815325"/>
    </source>
</evidence>
<evidence type="ECO:0000256" key="8">
    <source>
        <dbReference type="ARBA" id="ARBA00023004"/>
    </source>
</evidence>
<dbReference type="InterPro" id="IPR003582">
    <property type="entry name" value="ShKT_dom"/>
</dbReference>
<dbReference type="SMART" id="SM00254">
    <property type="entry name" value="ShKT"/>
    <property type="match status" value="1"/>
</dbReference>
<comment type="catalytic activity">
    <reaction evidence="10">
        <text>L-prolyl-[collagen] + 2-oxoglutarate + O2 = trans-4-hydroxy-L-prolyl-[collagen] + succinate + CO2</text>
        <dbReference type="Rhea" id="RHEA:18945"/>
        <dbReference type="Rhea" id="RHEA-COMP:11676"/>
        <dbReference type="Rhea" id="RHEA-COMP:11680"/>
        <dbReference type="ChEBI" id="CHEBI:15379"/>
        <dbReference type="ChEBI" id="CHEBI:16526"/>
        <dbReference type="ChEBI" id="CHEBI:16810"/>
        <dbReference type="ChEBI" id="CHEBI:30031"/>
        <dbReference type="ChEBI" id="CHEBI:50342"/>
        <dbReference type="ChEBI" id="CHEBI:61965"/>
        <dbReference type="EC" id="1.14.11.2"/>
    </reaction>
</comment>
<dbReference type="PROSITE" id="PS51670">
    <property type="entry name" value="SHKT"/>
    <property type="match status" value="1"/>
</dbReference>
<accession>A0ABQ7G2Y7</accession>
<sequence length="339" mass="37658">MSTWWLVALLVAWAHYIDSFPFKLRKLLLPTLKSEHGFPNWRGETGGASLDDEETVQVLTWDPKIFLYKNFLSSDECDELIRQASPHLERSGVSDPKTGKGTEQKVRTSSGMFFKRGANELVQNIEERVAKWVMVPVENGEGLQVLKYNETQKYDAHHDYFSFEGRDDNGGNRMVTVLMYLSDVEEGGETVFPKVPISDEEKSRARVAGVSECAQAGLHYQPSKGDALAFWSINNDGQFEPKSLHGSCPVKKGVKWSATKWIHVGHYAIGGEAPKHIERVIYVPPPPPALTGCIDKNSMCKAWAETGECTSNPGYMVGDASKPGSCLLSCNRCDLGPNE</sequence>
<evidence type="ECO:0000256" key="6">
    <source>
        <dbReference type="ARBA" id="ARBA00022989"/>
    </source>
</evidence>
<keyword evidence="11" id="KW-0732">Signal</keyword>
<dbReference type="PANTHER" id="PTHR10869">
    <property type="entry name" value="PROLYL 4-HYDROXYLASE ALPHA SUBUNIT"/>
    <property type="match status" value="1"/>
</dbReference>
<evidence type="ECO:0000256" key="5">
    <source>
        <dbReference type="ARBA" id="ARBA00022964"/>
    </source>
</evidence>
<evidence type="ECO:0000256" key="1">
    <source>
        <dbReference type="ARBA" id="ARBA00001961"/>
    </source>
</evidence>
<evidence type="ECO:0000256" key="7">
    <source>
        <dbReference type="ARBA" id="ARBA00023002"/>
    </source>
</evidence>
<keyword evidence="4" id="KW-0479">Metal-binding</keyword>
<dbReference type="PANTHER" id="PTHR10869:SF238">
    <property type="entry name" value="PROLYL 4-HYDROXYLASE 6-RELATED"/>
    <property type="match status" value="1"/>
</dbReference>
<evidence type="ECO:0000256" key="3">
    <source>
        <dbReference type="ARBA" id="ARBA00022692"/>
    </source>
</evidence>
<evidence type="ECO:0000256" key="2">
    <source>
        <dbReference type="ARBA" id="ARBA00004648"/>
    </source>
</evidence>
<evidence type="ECO:0000256" key="4">
    <source>
        <dbReference type="ARBA" id="ARBA00022723"/>
    </source>
</evidence>
<evidence type="ECO:0000259" key="12">
    <source>
        <dbReference type="PROSITE" id="PS51471"/>
    </source>
</evidence>
<feature type="signal peptide" evidence="11">
    <location>
        <begin position="1"/>
        <end position="19"/>
    </location>
</feature>
<keyword evidence="6" id="KW-1133">Transmembrane helix</keyword>
<proteinExistence type="predicted"/>
<gene>
    <name evidence="14" type="ORF">DUNSADRAFT_16745</name>
</gene>
<comment type="subcellular location">
    <subcellularLocation>
        <location evidence="2">Endoplasmic reticulum membrane</location>
        <topology evidence="2">Single-pass type II membrane protein</topology>
    </subcellularLocation>
</comment>
<dbReference type="PROSITE" id="PS51471">
    <property type="entry name" value="FE2OG_OXY"/>
    <property type="match status" value="1"/>
</dbReference>
<evidence type="ECO:0000256" key="10">
    <source>
        <dbReference type="ARBA" id="ARBA00049169"/>
    </source>
</evidence>
<organism evidence="14 15">
    <name type="scientific">Dunaliella salina</name>
    <name type="common">Green alga</name>
    <name type="synonym">Protococcus salinus</name>
    <dbReference type="NCBI Taxonomy" id="3046"/>
    <lineage>
        <taxon>Eukaryota</taxon>
        <taxon>Viridiplantae</taxon>
        <taxon>Chlorophyta</taxon>
        <taxon>core chlorophytes</taxon>
        <taxon>Chlorophyceae</taxon>
        <taxon>CS clade</taxon>
        <taxon>Chlamydomonadales</taxon>
        <taxon>Dunaliellaceae</taxon>
        <taxon>Dunaliella</taxon>
    </lineage>
</organism>
<comment type="caution">
    <text evidence="14">The sequence shown here is derived from an EMBL/GenBank/DDBJ whole genome shotgun (WGS) entry which is preliminary data.</text>
</comment>
<keyword evidence="15" id="KW-1185">Reference proteome</keyword>
<feature type="domain" description="ShKT" evidence="13">
    <location>
        <begin position="293"/>
        <end position="333"/>
    </location>
</feature>
<keyword evidence="5" id="KW-0223">Dioxygenase</keyword>
<dbReference type="InterPro" id="IPR045054">
    <property type="entry name" value="P4HA-like"/>
</dbReference>
<dbReference type="Gene3D" id="2.60.120.620">
    <property type="entry name" value="q2cbj1_9rhob like domain"/>
    <property type="match status" value="1"/>
</dbReference>